<protein>
    <recommendedName>
        <fullName evidence="7">Fucosyltransferase</fullName>
        <ecNumber evidence="7">2.4.1.-</ecNumber>
    </recommendedName>
</protein>
<gene>
    <name evidence="9" type="primary">Necator_chrV.g20752</name>
    <name evidence="9" type="ORF">RB195_015959</name>
</gene>
<evidence type="ECO:0000256" key="1">
    <source>
        <dbReference type="ARBA" id="ARBA00004123"/>
    </source>
</evidence>
<dbReference type="Pfam" id="PF17039">
    <property type="entry name" value="Glyco_tran_10_N"/>
    <property type="match status" value="1"/>
</dbReference>
<dbReference type="Gene3D" id="3.40.50.11660">
    <property type="entry name" value="Glycosyl transferase family 10, C-terminal domain"/>
    <property type="match status" value="1"/>
</dbReference>
<evidence type="ECO:0000256" key="5">
    <source>
        <dbReference type="ARBA" id="ARBA00023242"/>
    </source>
</evidence>
<dbReference type="InterPro" id="IPR018186">
    <property type="entry name" value="TF_T-box_CS"/>
</dbReference>
<evidence type="ECO:0000256" key="6">
    <source>
        <dbReference type="PROSITE-ProRule" id="PRU00201"/>
    </source>
</evidence>
<keyword evidence="4" id="KW-0804">Transcription</keyword>
<dbReference type="InterPro" id="IPR001699">
    <property type="entry name" value="TF_T-box"/>
</dbReference>
<dbReference type="Pfam" id="PF00907">
    <property type="entry name" value="T-box"/>
    <property type="match status" value="1"/>
</dbReference>
<dbReference type="Gene3D" id="2.60.40.820">
    <property type="entry name" value="Transcription factor, T-box"/>
    <property type="match status" value="1"/>
</dbReference>
<keyword evidence="7" id="KW-0808">Transferase</keyword>
<keyword evidence="7" id="KW-0333">Golgi apparatus</keyword>
<dbReference type="InterPro" id="IPR046360">
    <property type="entry name" value="T-box_DNA-bd"/>
</dbReference>
<evidence type="ECO:0000256" key="2">
    <source>
        <dbReference type="ARBA" id="ARBA00023015"/>
    </source>
</evidence>
<evidence type="ECO:0000256" key="4">
    <source>
        <dbReference type="ARBA" id="ARBA00023163"/>
    </source>
</evidence>
<keyword evidence="7" id="KW-0472">Membrane</keyword>
<evidence type="ECO:0000256" key="7">
    <source>
        <dbReference type="RuleBase" id="RU003832"/>
    </source>
</evidence>
<dbReference type="PROSITE" id="PS50252">
    <property type="entry name" value="TBOX_3"/>
    <property type="match status" value="1"/>
</dbReference>
<sequence>MNPERSSYALDLKTARHIRFFPGFTGILGESGLHDFAAFVSERHMCSDNRTRVVAMAANVEEKRLTLATRRSLINYRIPHFQTSRESKQDGVIRRAGIRFKLEGTSLWRRFHALGTEMIVTKSGRRMFPVLSISISGLEHAANYSLMVDMECVDSKRYRYSFHQSKWTATGPGEAELPCRTFVHPDSPASGAHWMKGSISFDKIKLTNNQLDQNGHIIVNSMHRYLPRIHLIRHGGGERKDDGDSGNYQDSSITVTFEETSFIAVTAYQNHRITSLKIESNPFAKGFRECELDDPRILPKKKTMRRMERTIAFIFTFVVLVYLLCKSLPDSEPKKFAEMIRDPKKQVVIYAATKFFGMDITTERFLSVCKSTTSSCRITENPAEIDKADAILFHNADYRQESAPKPRKLSRPHVLWSLESPTNDRFRPAPHVINWTMTFRRDADIWYPYGHFRKLERNRSVDLNAIWNMKNQEKMATWLASNCKTSNSRSELVNAMQKSGLKDHCFRDTFPIDRYGTCGFPAPGCEGVNKQSDSCVTQLIRPYKFYISIENSNCADYVTEKFYEALITRMTVPIVLKRKTYIDVGAPPNSFVAIDDFARIADMVKFLNEAAADKNKYLQFHKWRTSYEALPEHHDDTGFCELCRRLQQNQFNSKSYADVQGWHEKDQCENNYGLKYLTT</sequence>
<keyword evidence="7" id="KW-0812">Transmembrane</keyword>
<dbReference type="InterPro" id="IPR036960">
    <property type="entry name" value="T-box_sf"/>
</dbReference>
<evidence type="ECO:0000259" key="8">
    <source>
        <dbReference type="PROSITE" id="PS50252"/>
    </source>
</evidence>
<evidence type="ECO:0000313" key="9">
    <source>
        <dbReference type="EMBL" id="KAK6758451.1"/>
    </source>
</evidence>
<dbReference type="SUPFAM" id="SSF53756">
    <property type="entry name" value="UDP-Glycosyltransferase/glycogen phosphorylase"/>
    <property type="match status" value="1"/>
</dbReference>
<dbReference type="InterPro" id="IPR055270">
    <property type="entry name" value="Glyco_tran_10_C"/>
</dbReference>
<proteinExistence type="inferred from homology"/>
<comment type="caution">
    <text evidence="6">Lacks conserved residue(s) required for the propagation of feature annotation.</text>
</comment>
<dbReference type="SUPFAM" id="SSF49417">
    <property type="entry name" value="p53-like transcription factors"/>
    <property type="match status" value="1"/>
</dbReference>
<comment type="similarity">
    <text evidence="7">Belongs to the glycosyltransferase 10 family.</text>
</comment>
<comment type="subcellular location">
    <subcellularLocation>
        <location evidence="7">Golgi apparatus</location>
        <location evidence="7">Golgi stack membrane</location>
        <topology evidence="7">Single-pass type II membrane protein</topology>
    </subcellularLocation>
    <subcellularLocation>
        <location evidence="1 6">Nucleus</location>
    </subcellularLocation>
</comment>
<dbReference type="InterPro" id="IPR031481">
    <property type="entry name" value="Glyco_tran_10_N"/>
</dbReference>
<dbReference type="PROSITE" id="PS01283">
    <property type="entry name" value="TBOX_1"/>
    <property type="match status" value="1"/>
</dbReference>
<dbReference type="InterPro" id="IPR008967">
    <property type="entry name" value="p53-like_TF_DNA-bd_sf"/>
</dbReference>
<dbReference type="Proteomes" id="UP001303046">
    <property type="component" value="Unassembled WGS sequence"/>
</dbReference>
<dbReference type="EMBL" id="JAVFWL010000005">
    <property type="protein sequence ID" value="KAK6758451.1"/>
    <property type="molecule type" value="Genomic_DNA"/>
</dbReference>
<accession>A0ABR1E720</accession>
<keyword evidence="5 6" id="KW-0539">Nucleus</keyword>
<dbReference type="PROSITE" id="PS01264">
    <property type="entry name" value="TBOX_2"/>
    <property type="match status" value="1"/>
</dbReference>
<keyword evidence="3 6" id="KW-0238">DNA-binding</keyword>
<dbReference type="InterPro" id="IPR038577">
    <property type="entry name" value="GT10-like_C_sf"/>
</dbReference>
<keyword evidence="10" id="KW-1185">Reference proteome</keyword>
<dbReference type="SMART" id="SM00425">
    <property type="entry name" value="TBOX"/>
    <property type="match status" value="1"/>
</dbReference>
<feature type="domain" description="T-box" evidence="8">
    <location>
        <begin position="102"/>
        <end position="289"/>
    </location>
</feature>
<organism evidence="9 10">
    <name type="scientific">Necator americanus</name>
    <name type="common">Human hookworm</name>
    <dbReference type="NCBI Taxonomy" id="51031"/>
    <lineage>
        <taxon>Eukaryota</taxon>
        <taxon>Metazoa</taxon>
        <taxon>Ecdysozoa</taxon>
        <taxon>Nematoda</taxon>
        <taxon>Chromadorea</taxon>
        <taxon>Rhabditida</taxon>
        <taxon>Rhabditina</taxon>
        <taxon>Rhabditomorpha</taxon>
        <taxon>Strongyloidea</taxon>
        <taxon>Ancylostomatidae</taxon>
        <taxon>Bunostominae</taxon>
        <taxon>Necator</taxon>
    </lineage>
</organism>
<keyword evidence="2" id="KW-0805">Transcription regulation</keyword>
<evidence type="ECO:0000313" key="10">
    <source>
        <dbReference type="Proteomes" id="UP001303046"/>
    </source>
</evidence>
<keyword evidence="7" id="KW-0328">Glycosyltransferase</keyword>
<dbReference type="EC" id="2.4.1.-" evidence="7"/>
<name>A0ABR1E720_NECAM</name>
<reference evidence="9 10" key="1">
    <citation type="submission" date="2023-08" db="EMBL/GenBank/DDBJ databases">
        <title>A Necator americanus chromosomal reference genome.</title>
        <authorList>
            <person name="Ilik V."/>
            <person name="Petrzelkova K.J."/>
            <person name="Pardy F."/>
            <person name="Fuh T."/>
            <person name="Niatou-Singa F.S."/>
            <person name="Gouil Q."/>
            <person name="Baker L."/>
            <person name="Ritchie M.E."/>
            <person name="Jex A.R."/>
            <person name="Gazzola D."/>
            <person name="Li H."/>
            <person name="Toshio Fujiwara R."/>
            <person name="Zhan B."/>
            <person name="Aroian R.V."/>
            <person name="Pafco B."/>
            <person name="Schwarz E.M."/>
        </authorList>
    </citation>
    <scope>NUCLEOTIDE SEQUENCE [LARGE SCALE GENOMIC DNA]</scope>
    <source>
        <strain evidence="9 10">Aroian</strain>
        <tissue evidence="9">Whole animal</tissue>
    </source>
</reference>
<evidence type="ECO:0000256" key="3">
    <source>
        <dbReference type="ARBA" id="ARBA00023125"/>
    </source>
</evidence>
<comment type="caution">
    <text evidence="9">The sequence shown here is derived from an EMBL/GenBank/DDBJ whole genome shotgun (WGS) entry which is preliminary data.</text>
</comment>
<dbReference type="PRINTS" id="PR00937">
    <property type="entry name" value="TBOX"/>
</dbReference>
<dbReference type="Pfam" id="PF00852">
    <property type="entry name" value="Glyco_transf_10"/>
    <property type="match status" value="1"/>
</dbReference>
<dbReference type="PANTHER" id="PTHR11267">
    <property type="entry name" value="T-BOX PROTEIN-RELATED"/>
    <property type="match status" value="1"/>
</dbReference>
<dbReference type="PANTHER" id="PTHR11267:SF195">
    <property type="entry name" value="OPTOMOTOR-BLIND-RELATED-GENE-1, ISOFORM A"/>
    <property type="match status" value="1"/>
</dbReference>